<name>A0A401UD06_9BACT</name>
<reference evidence="1 2" key="1">
    <citation type="submission" date="2018-11" db="EMBL/GenBank/DDBJ databases">
        <title>Chryseotalea sanarue gen. nov., sp., nov., a member of the family Cytophagaceae, isolated from a brackish lake in Hamamatsu Japan.</title>
        <authorList>
            <person name="Maejima Y."/>
            <person name="Iino T."/>
            <person name="Muraguchi Y."/>
            <person name="Fukuda K."/>
            <person name="Ohkuma M."/>
            <person name="Moriuchi R."/>
            <person name="Dohra H."/>
            <person name="Kimbara K."/>
            <person name="Shintani M."/>
        </authorList>
    </citation>
    <scope>NUCLEOTIDE SEQUENCE [LARGE SCALE GENOMIC DNA]</scope>
    <source>
        <strain evidence="1 2">Ys</strain>
    </source>
</reference>
<dbReference type="Proteomes" id="UP000288227">
    <property type="component" value="Unassembled WGS sequence"/>
</dbReference>
<evidence type="ECO:0000313" key="2">
    <source>
        <dbReference type="Proteomes" id="UP000288227"/>
    </source>
</evidence>
<organism evidence="1 2">
    <name type="scientific">Chryseotalea sanaruensis</name>
    <dbReference type="NCBI Taxonomy" id="2482724"/>
    <lineage>
        <taxon>Bacteria</taxon>
        <taxon>Pseudomonadati</taxon>
        <taxon>Bacteroidota</taxon>
        <taxon>Cytophagia</taxon>
        <taxon>Cytophagales</taxon>
        <taxon>Chryseotaleaceae</taxon>
        <taxon>Chryseotalea</taxon>
    </lineage>
</organism>
<gene>
    <name evidence="1" type="ORF">SanaruYs_30270</name>
</gene>
<accession>A0A401UD06</accession>
<keyword evidence="2" id="KW-1185">Reference proteome</keyword>
<proteinExistence type="predicted"/>
<comment type="caution">
    <text evidence="1">The sequence shown here is derived from an EMBL/GenBank/DDBJ whole genome shotgun (WGS) entry which is preliminary data.</text>
</comment>
<evidence type="ECO:0000313" key="1">
    <source>
        <dbReference type="EMBL" id="GCC52788.1"/>
    </source>
</evidence>
<sequence>MKYADLDFSQNQIVIVRVNPIDPTEQQFEDYIKDLTKAVKEMKMVY</sequence>
<dbReference type="RefSeq" id="WP_160118684.1">
    <property type="nucleotide sequence ID" value="NZ_BHXQ01000005.1"/>
</dbReference>
<dbReference type="AlphaFoldDB" id="A0A401UD06"/>
<protein>
    <submittedName>
        <fullName evidence="1">Uncharacterized protein</fullName>
    </submittedName>
</protein>
<dbReference type="EMBL" id="BHXQ01000005">
    <property type="protein sequence ID" value="GCC52788.1"/>
    <property type="molecule type" value="Genomic_DNA"/>
</dbReference>